<feature type="compositionally biased region" description="Low complexity" evidence="10">
    <location>
        <begin position="1"/>
        <end position="11"/>
    </location>
</feature>
<evidence type="ECO:0000256" key="5">
    <source>
        <dbReference type="ARBA" id="ARBA00023204"/>
    </source>
</evidence>
<dbReference type="NCBIfam" id="TIGR00628">
    <property type="entry name" value="ung"/>
    <property type="match status" value="1"/>
</dbReference>
<keyword evidence="12" id="KW-0326">Glycosidase</keyword>
<evidence type="ECO:0000256" key="10">
    <source>
        <dbReference type="SAM" id="MobiDB-lite"/>
    </source>
</evidence>
<dbReference type="SMART" id="SM00986">
    <property type="entry name" value="UDG"/>
    <property type="match status" value="1"/>
</dbReference>
<protein>
    <recommendedName>
        <fullName evidence="7 9">Uracil-DNA glycosylase</fullName>
        <shortName evidence="7">UDG</shortName>
        <ecNumber evidence="7 9">3.2.2.27</ecNumber>
    </recommendedName>
</protein>
<keyword evidence="3 7" id="KW-0378">Hydrolase</keyword>
<accession>A0A9W8LEJ5</accession>
<dbReference type="GO" id="GO:0097510">
    <property type="term" value="P:base-excision repair, AP site formation via deaminated base removal"/>
    <property type="evidence" value="ECO:0007669"/>
    <property type="project" value="TreeGrafter"/>
</dbReference>
<evidence type="ECO:0000256" key="3">
    <source>
        <dbReference type="ARBA" id="ARBA00022801"/>
    </source>
</evidence>
<dbReference type="InterPro" id="IPR002043">
    <property type="entry name" value="UDG_fam1"/>
</dbReference>
<reference evidence="12" key="1">
    <citation type="submission" date="2022-07" db="EMBL/GenBank/DDBJ databases">
        <title>Phylogenomic reconstructions and comparative analyses of Kickxellomycotina fungi.</title>
        <authorList>
            <person name="Reynolds N.K."/>
            <person name="Stajich J.E."/>
            <person name="Barry K."/>
            <person name="Grigoriev I.V."/>
            <person name="Crous P."/>
            <person name="Smith M.E."/>
        </authorList>
    </citation>
    <scope>NUCLEOTIDE SEQUENCE</scope>
    <source>
        <strain evidence="12">BCRC 34489</strain>
    </source>
</reference>
<dbReference type="NCBIfam" id="NF003592">
    <property type="entry name" value="PRK05254.1-5"/>
    <property type="match status" value="1"/>
</dbReference>
<dbReference type="PROSITE" id="PS00130">
    <property type="entry name" value="U_DNA_GLYCOSYLASE"/>
    <property type="match status" value="1"/>
</dbReference>
<dbReference type="AlphaFoldDB" id="A0A9W8LEJ5"/>
<evidence type="ECO:0000256" key="9">
    <source>
        <dbReference type="RuleBase" id="RU003780"/>
    </source>
</evidence>
<dbReference type="SUPFAM" id="SSF52141">
    <property type="entry name" value="Uracil-DNA glycosylase-like"/>
    <property type="match status" value="1"/>
</dbReference>
<comment type="catalytic activity">
    <reaction evidence="7 9">
        <text>Hydrolyzes single-stranded DNA or mismatched double-stranded DNA and polynucleotides, releasing free uracil.</text>
        <dbReference type="EC" id="3.2.2.27"/>
    </reaction>
</comment>
<dbReference type="InterPro" id="IPR005122">
    <property type="entry name" value="Uracil-DNA_glycosylase-like"/>
</dbReference>
<dbReference type="GO" id="GO:0005739">
    <property type="term" value="C:mitochondrion"/>
    <property type="evidence" value="ECO:0007669"/>
    <property type="project" value="UniProtKB-SubCell"/>
</dbReference>
<keyword evidence="6 7" id="KW-0539">Nucleus</keyword>
<dbReference type="SMART" id="SM00987">
    <property type="entry name" value="UreE_C"/>
    <property type="match status" value="1"/>
</dbReference>
<evidence type="ECO:0000256" key="4">
    <source>
        <dbReference type="ARBA" id="ARBA00023128"/>
    </source>
</evidence>
<dbReference type="NCBIfam" id="NF003589">
    <property type="entry name" value="PRK05254.1-2"/>
    <property type="match status" value="1"/>
</dbReference>
<evidence type="ECO:0000256" key="8">
    <source>
        <dbReference type="PROSITE-ProRule" id="PRU10072"/>
    </source>
</evidence>
<dbReference type="PANTHER" id="PTHR11264">
    <property type="entry name" value="URACIL-DNA GLYCOSYLASE"/>
    <property type="match status" value="1"/>
</dbReference>
<dbReference type="CDD" id="cd10027">
    <property type="entry name" value="UDG-F1-like"/>
    <property type="match status" value="1"/>
</dbReference>
<feature type="domain" description="Uracil-DNA glycosylase-like" evidence="11">
    <location>
        <begin position="152"/>
        <end position="313"/>
    </location>
</feature>
<dbReference type="EC" id="3.2.2.27" evidence="7 9"/>
<keyword evidence="5 7" id="KW-0234">DNA repair</keyword>
<keyword evidence="13" id="KW-1185">Reference proteome</keyword>
<dbReference type="OrthoDB" id="10031947at2759"/>
<dbReference type="Proteomes" id="UP001140172">
    <property type="component" value="Unassembled WGS sequence"/>
</dbReference>
<feature type="region of interest" description="Disordered" evidence="10">
    <location>
        <begin position="63"/>
        <end position="89"/>
    </location>
</feature>
<proteinExistence type="inferred from homology"/>
<dbReference type="EMBL" id="JANBUM010000354">
    <property type="protein sequence ID" value="KAJ2778374.1"/>
    <property type="molecule type" value="Genomic_DNA"/>
</dbReference>
<evidence type="ECO:0000256" key="7">
    <source>
        <dbReference type="HAMAP-Rule" id="MF_03166"/>
    </source>
</evidence>
<dbReference type="NCBIfam" id="NF003591">
    <property type="entry name" value="PRK05254.1-4"/>
    <property type="match status" value="1"/>
</dbReference>
<evidence type="ECO:0000256" key="2">
    <source>
        <dbReference type="ARBA" id="ARBA00022763"/>
    </source>
</evidence>
<dbReference type="PANTHER" id="PTHR11264:SF0">
    <property type="entry name" value="URACIL-DNA GLYCOSYLASE"/>
    <property type="match status" value="1"/>
</dbReference>
<comment type="function">
    <text evidence="7 9">Excises uracil residues from the DNA which can arise as a result of misincorporation of dUMP residues by DNA polymerase or due to deamination of cytosine.</text>
</comment>
<dbReference type="FunFam" id="3.40.470.10:FF:000007">
    <property type="entry name" value="Uracil-DNA glycosylase"/>
    <property type="match status" value="1"/>
</dbReference>
<sequence>MTASKAAAAAAPQPQTRKRKTLDSFFAVKKKSKAEKQPDNAKIDVSATTTTAAAGAAGAAAAADVAEASGKETEDSNETADGSPAFDVSTIPEDQRAALRLELETIDGSWLAYLSSELTKPYFARLKAFLRAEHDAKKTIFPPPADLYSWTRFCSFPRVRVVVLGQDPYHGPGQAHGLAFSVRPGVRIPPSLLNMYKALERDIPGFVRPTHGYLRGWAEQGVLLLNAALTVEAHKANSHANRGWEELTDAVIKLVNDRAEHVVFMLWGSYAQKKGARVDTKRHLVLKSVHPSPLSASRGFFDAGHFRKANEYLRSHGRSEIDWARLPREEEQ</sequence>
<dbReference type="Gene3D" id="3.40.470.10">
    <property type="entry name" value="Uracil-DNA glycosylase-like domain"/>
    <property type="match status" value="1"/>
</dbReference>
<feature type="active site" description="Proton acceptor" evidence="7 8">
    <location>
        <position position="167"/>
    </location>
</feature>
<evidence type="ECO:0000313" key="13">
    <source>
        <dbReference type="Proteomes" id="UP001140172"/>
    </source>
</evidence>
<organism evidence="12 13">
    <name type="scientific">Coemansia interrupta</name>
    <dbReference type="NCBI Taxonomy" id="1126814"/>
    <lineage>
        <taxon>Eukaryota</taxon>
        <taxon>Fungi</taxon>
        <taxon>Fungi incertae sedis</taxon>
        <taxon>Zoopagomycota</taxon>
        <taxon>Kickxellomycotina</taxon>
        <taxon>Kickxellomycetes</taxon>
        <taxon>Kickxellales</taxon>
        <taxon>Kickxellaceae</taxon>
        <taxon>Coemansia</taxon>
    </lineage>
</organism>
<dbReference type="NCBIfam" id="NF003588">
    <property type="entry name" value="PRK05254.1-1"/>
    <property type="match status" value="1"/>
</dbReference>
<gene>
    <name evidence="7 12" type="primary">UNG1</name>
    <name evidence="12" type="ORF">GGI15_004192</name>
</gene>
<dbReference type="InterPro" id="IPR018085">
    <property type="entry name" value="Ura-DNA_Glyclase_AS"/>
</dbReference>
<comment type="similarity">
    <text evidence="1 7 9">Belongs to the uracil-DNA glycosylase (UDG) superfamily. UNG family.</text>
</comment>
<dbReference type="HAMAP" id="MF_00148">
    <property type="entry name" value="UDG"/>
    <property type="match status" value="1"/>
</dbReference>
<keyword evidence="2 7" id="KW-0227">DNA damage</keyword>
<dbReference type="InterPro" id="IPR036895">
    <property type="entry name" value="Uracil-DNA_glycosylase-like_sf"/>
</dbReference>
<evidence type="ECO:0000256" key="1">
    <source>
        <dbReference type="ARBA" id="ARBA00008184"/>
    </source>
</evidence>
<evidence type="ECO:0000259" key="11">
    <source>
        <dbReference type="SMART" id="SM00986"/>
    </source>
</evidence>
<name>A0A9W8LEJ5_9FUNG</name>
<evidence type="ECO:0000256" key="6">
    <source>
        <dbReference type="ARBA" id="ARBA00023242"/>
    </source>
</evidence>
<keyword evidence="4 7" id="KW-0496">Mitochondrion</keyword>
<dbReference type="GO" id="GO:0004844">
    <property type="term" value="F:uracil DNA N-glycosylase activity"/>
    <property type="evidence" value="ECO:0007669"/>
    <property type="project" value="UniProtKB-UniRule"/>
</dbReference>
<feature type="region of interest" description="Disordered" evidence="10">
    <location>
        <begin position="1"/>
        <end position="23"/>
    </location>
</feature>
<dbReference type="GO" id="GO:0005634">
    <property type="term" value="C:nucleus"/>
    <property type="evidence" value="ECO:0007669"/>
    <property type="project" value="UniProtKB-SubCell"/>
</dbReference>
<comment type="subcellular location">
    <subcellularLocation>
        <location evidence="7">Mitochondrion</location>
    </subcellularLocation>
    <subcellularLocation>
        <location evidence="7">Nucleus</location>
    </subcellularLocation>
</comment>
<dbReference type="Pfam" id="PF03167">
    <property type="entry name" value="UDG"/>
    <property type="match status" value="1"/>
</dbReference>
<comment type="caution">
    <text evidence="12">The sequence shown here is derived from an EMBL/GenBank/DDBJ whole genome shotgun (WGS) entry which is preliminary data.</text>
</comment>
<evidence type="ECO:0000313" key="12">
    <source>
        <dbReference type="EMBL" id="KAJ2778374.1"/>
    </source>
</evidence>